<dbReference type="PANTHER" id="PTHR45947:SF3">
    <property type="entry name" value="SULFOQUINOVOSYL TRANSFERASE SQD2"/>
    <property type="match status" value="1"/>
</dbReference>
<evidence type="ECO:0000259" key="1">
    <source>
        <dbReference type="Pfam" id="PF00534"/>
    </source>
</evidence>
<evidence type="ECO:0000313" key="3">
    <source>
        <dbReference type="Proteomes" id="UP000002318"/>
    </source>
</evidence>
<dbReference type="SUPFAM" id="SSF53756">
    <property type="entry name" value="UDP-Glycosyltransferase/glycogen phosphorylase"/>
    <property type="match status" value="1"/>
</dbReference>
<name>E1RBU4_SEDSS</name>
<dbReference type="HOGENOM" id="CLU_548471_0_0_12"/>
<protein>
    <submittedName>
        <fullName evidence="2">Glycosyl transferase group 1</fullName>
    </submittedName>
</protein>
<reference evidence="2 3" key="1">
    <citation type="journal article" date="2010" name="Stand. Genomic Sci.">
        <title>Complete genome sequence of Spirochaeta smaragdinae type strain (SEBR 4228).</title>
        <authorList>
            <person name="Mavromatis K."/>
            <person name="Yasawong M."/>
            <person name="Chertkov O."/>
            <person name="Lapidus A."/>
            <person name="Lucas S."/>
            <person name="Nolan M."/>
            <person name="Del Rio T.G."/>
            <person name="Tice H."/>
            <person name="Cheng J.F."/>
            <person name="Pitluck S."/>
            <person name="Liolios K."/>
            <person name="Ivanova N."/>
            <person name="Tapia R."/>
            <person name="Han C."/>
            <person name="Bruce D."/>
            <person name="Goodwin L."/>
            <person name="Pati A."/>
            <person name="Chen A."/>
            <person name="Palaniappan K."/>
            <person name="Land M."/>
            <person name="Hauser L."/>
            <person name="Chang Y.J."/>
            <person name="Jeffries C.D."/>
            <person name="Detter J.C."/>
            <person name="Rohde M."/>
            <person name="Brambilla E."/>
            <person name="Spring S."/>
            <person name="Goker M."/>
            <person name="Sikorski J."/>
            <person name="Woyke T."/>
            <person name="Bristow J."/>
            <person name="Eisen J.A."/>
            <person name="Markowitz V."/>
            <person name="Hugenholtz P."/>
            <person name="Klenk H.P."/>
            <person name="Kyrpides N.C."/>
        </authorList>
    </citation>
    <scope>NUCLEOTIDE SEQUENCE [LARGE SCALE GENOMIC DNA]</scope>
    <source>
        <strain evidence="3">DSM 11293 / JCM 15392 / SEBR 4228</strain>
    </source>
</reference>
<keyword evidence="2" id="KW-0808">Transferase</keyword>
<proteinExistence type="predicted"/>
<dbReference type="OrthoDB" id="9797829at2"/>
<dbReference type="STRING" id="573413.Spirs_0684"/>
<dbReference type="EMBL" id="CP002116">
    <property type="protein sequence ID" value="ADK79824.1"/>
    <property type="molecule type" value="Genomic_DNA"/>
</dbReference>
<evidence type="ECO:0000313" key="2">
    <source>
        <dbReference type="EMBL" id="ADK79824.1"/>
    </source>
</evidence>
<dbReference type="KEGG" id="ssm:Spirs_0684"/>
<organism evidence="2 3">
    <name type="scientific">Sediminispirochaeta smaragdinae (strain DSM 11293 / JCM 15392 / SEBR 4228)</name>
    <name type="common">Spirochaeta smaragdinae</name>
    <dbReference type="NCBI Taxonomy" id="573413"/>
    <lineage>
        <taxon>Bacteria</taxon>
        <taxon>Pseudomonadati</taxon>
        <taxon>Spirochaetota</taxon>
        <taxon>Spirochaetia</taxon>
        <taxon>Spirochaetales</taxon>
        <taxon>Spirochaetaceae</taxon>
        <taxon>Sediminispirochaeta</taxon>
    </lineage>
</organism>
<dbReference type="AlphaFoldDB" id="E1RBU4"/>
<dbReference type="Pfam" id="PF00534">
    <property type="entry name" value="Glycos_transf_1"/>
    <property type="match status" value="1"/>
</dbReference>
<dbReference type="GO" id="GO:0016757">
    <property type="term" value="F:glycosyltransferase activity"/>
    <property type="evidence" value="ECO:0007669"/>
    <property type="project" value="InterPro"/>
</dbReference>
<dbReference type="RefSeq" id="WP_013253288.1">
    <property type="nucleotide sequence ID" value="NC_014364.1"/>
</dbReference>
<dbReference type="eggNOG" id="COG0438">
    <property type="taxonomic scope" value="Bacteria"/>
</dbReference>
<dbReference type="Proteomes" id="UP000002318">
    <property type="component" value="Chromosome"/>
</dbReference>
<dbReference type="InterPro" id="IPR001296">
    <property type="entry name" value="Glyco_trans_1"/>
</dbReference>
<accession>E1RBU4</accession>
<dbReference type="CAZy" id="GT4">
    <property type="family name" value="Glycosyltransferase Family 4"/>
</dbReference>
<dbReference type="InterPro" id="IPR050194">
    <property type="entry name" value="Glycosyltransferase_grp1"/>
</dbReference>
<sequence length="497" mass="56062">MKRILIIGWADIRKASREGGGYNLVALHHAHALAAEGCSVYYLQSGRHYGLSWLWGRKPSPFILPLRRWHAIRRYALFNSSQRAPEKYNFHSEKSLEDLDQSRIVARWVKRKAIDEVYIHSLEGSSLSLPRLLKQIPKVKLVIFCHDHYYLCPQIQLLYRGKSACTDYLDGSRCYSCRDHTPAGLFEKRRARRMLGWEHLYPLAVSLLALLGIKWKKRESLSPCDPPIPFPPETAVPTNELFLSLLSAPRGENFYACRRTAAITALQHADLVLSPSSFIAETLKHAGLSSDRLKVVKLGLPHLDALKVAAQRLQENDSCNMPTKGERPLVFSYRGSGMEHKGLPFLVEALAQLPNDISARIHVIIRGIDPVLYAGTKWLRLAETLPYIEIHPPYTVQELYGFVHEYDIGFHPHLWFENSPVALLEHIAAGKPVVAADLGGVKDYITEGENGWLYPAGNQEALISLISRIVRGEILIPRVSPHTISSFEDFLHSIGGL</sequence>
<dbReference type="Gene3D" id="3.40.50.2000">
    <property type="entry name" value="Glycogen Phosphorylase B"/>
    <property type="match status" value="1"/>
</dbReference>
<feature type="domain" description="Glycosyl transferase family 1" evidence="1">
    <location>
        <begin position="326"/>
        <end position="473"/>
    </location>
</feature>
<keyword evidence="3" id="KW-1185">Reference proteome</keyword>
<gene>
    <name evidence="2" type="ordered locus">Spirs_0684</name>
</gene>
<dbReference type="PANTHER" id="PTHR45947">
    <property type="entry name" value="SULFOQUINOVOSYL TRANSFERASE SQD2"/>
    <property type="match status" value="1"/>
</dbReference>